<dbReference type="AlphaFoldDB" id="A0A381UGS0"/>
<organism evidence="1">
    <name type="scientific">marine metagenome</name>
    <dbReference type="NCBI Taxonomy" id="408172"/>
    <lineage>
        <taxon>unclassified sequences</taxon>
        <taxon>metagenomes</taxon>
        <taxon>ecological metagenomes</taxon>
    </lineage>
</organism>
<evidence type="ECO:0000313" key="1">
    <source>
        <dbReference type="EMBL" id="SVA27386.1"/>
    </source>
</evidence>
<proteinExistence type="predicted"/>
<sequence>MAYQLEVDKTTLKNFRTIKTEMVLQDIYWNH</sequence>
<name>A0A381UGS0_9ZZZZ</name>
<dbReference type="EMBL" id="UINC01006415">
    <property type="protein sequence ID" value="SVA27386.1"/>
    <property type="molecule type" value="Genomic_DNA"/>
</dbReference>
<gene>
    <name evidence="1" type="ORF">METZ01_LOCUS80240</name>
</gene>
<reference evidence="1" key="1">
    <citation type="submission" date="2018-05" db="EMBL/GenBank/DDBJ databases">
        <authorList>
            <person name="Lanie J.A."/>
            <person name="Ng W.-L."/>
            <person name="Kazmierczak K.M."/>
            <person name="Andrzejewski T.M."/>
            <person name="Davidsen T.M."/>
            <person name="Wayne K.J."/>
            <person name="Tettelin H."/>
            <person name="Glass J.I."/>
            <person name="Rusch D."/>
            <person name="Podicherti R."/>
            <person name="Tsui H.-C.T."/>
            <person name="Winkler M.E."/>
        </authorList>
    </citation>
    <scope>NUCLEOTIDE SEQUENCE</scope>
</reference>
<accession>A0A381UGS0</accession>
<protein>
    <submittedName>
        <fullName evidence="1">Uncharacterized protein</fullName>
    </submittedName>
</protein>